<dbReference type="PANTHER" id="PTHR43003">
    <property type="entry name" value="DNA-3-METHYLADENINE GLYCOSYLASE"/>
    <property type="match status" value="1"/>
</dbReference>
<dbReference type="Gene3D" id="1.10.1670.40">
    <property type="match status" value="1"/>
</dbReference>
<reference evidence="6 7" key="1">
    <citation type="submission" date="2015-01" db="EMBL/GenBank/DDBJ databases">
        <title>The Genome Sequence of Cladophialophora immunda CBS83496.</title>
        <authorList>
            <consortium name="The Broad Institute Genomics Platform"/>
            <person name="Cuomo C."/>
            <person name="de Hoog S."/>
            <person name="Gorbushina A."/>
            <person name="Stielow B."/>
            <person name="Teixiera M."/>
            <person name="Abouelleil A."/>
            <person name="Chapman S.B."/>
            <person name="Priest M."/>
            <person name="Young S.K."/>
            <person name="Wortman J."/>
            <person name="Nusbaum C."/>
            <person name="Birren B."/>
        </authorList>
    </citation>
    <scope>NUCLEOTIDE SEQUENCE [LARGE SCALE GENOMIC DNA]</scope>
    <source>
        <strain evidence="6 7">CBS 83496</strain>
    </source>
</reference>
<dbReference type="RefSeq" id="XP_016251586.1">
    <property type="nucleotide sequence ID" value="XM_016389684.1"/>
</dbReference>
<comment type="similarity">
    <text evidence="1">Belongs to the alkylbase DNA glycosidase AlkA family.</text>
</comment>
<dbReference type="Pfam" id="PF00730">
    <property type="entry name" value="HhH-GPD"/>
    <property type="match status" value="1"/>
</dbReference>
<feature type="region of interest" description="Disordered" evidence="4">
    <location>
        <begin position="26"/>
        <end position="65"/>
    </location>
</feature>
<dbReference type="AlphaFoldDB" id="A0A0D2CMT5"/>
<name>A0A0D2CMT5_9EURO</name>
<dbReference type="GO" id="GO:0006307">
    <property type="term" value="P:DNA alkylation repair"/>
    <property type="evidence" value="ECO:0007669"/>
    <property type="project" value="TreeGrafter"/>
</dbReference>
<dbReference type="GO" id="GO:0005634">
    <property type="term" value="C:nucleus"/>
    <property type="evidence" value="ECO:0007669"/>
    <property type="project" value="TreeGrafter"/>
</dbReference>
<evidence type="ECO:0000313" key="7">
    <source>
        <dbReference type="Proteomes" id="UP000054466"/>
    </source>
</evidence>
<accession>A0A0D2CMT5</accession>
<dbReference type="GeneID" id="27342217"/>
<dbReference type="Gene3D" id="1.10.340.30">
    <property type="entry name" value="Hypothetical protein, domain 2"/>
    <property type="match status" value="1"/>
</dbReference>
<evidence type="ECO:0000256" key="2">
    <source>
        <dbReference type="ARBA" id="ARBA00022763"/>
    </source>
</evidence>
<evidence type="ECO:0000256" key="3">
    <source>
        <dbReference type="ARBA" id="ARBA00023204"/>
    </source>
</evidence>
<dbReference type="GO" id="GO:0032993">
    <property type="term" value="C:protein-DNA complex"/>
    <property type="evidence" value="ECO:0007669"/>
    <property type="project" value="TreeGrafter"/>
</dbReference>
<proteinExistence type="inferred from homology"/>
<dbReference type="OrthoDB" id="415889at2759"/>
<keyword evidence="2" id="KW-0227">DNA damage</keyword>
<dbReference type="PANTHER" id="PTHR43003:SF5">
    <property type="entry name" value="DNA-3-METHYLADENINE GLYCOSYLASE"/>
    <property type="match status" value="1"/>
</dbReference>
<dbReference type="InterPro" id="IPR011257">
    <property type="entry name" value="DNA_glycosylase"/>
</dbReference>
<evidence type="ECO:0000256" key="1">
    <source>
        <dbReference type="ARBA" id="ARBA00010817"/>
    </source>
</evidence>
<dbReference type="InterPro" id="IPR003265">
    <property type="entry name" value="HhH-GPD_domain"/>
</dbReference>
<dbReference type="CDD" id="cd00056">
    <property type="entry name" value="ENDO3c"/>
    <property type="match status" value="1"/>
</dbReference>
<dbReference type="GO" id="GO:0006285">
    <property type="term" value="P:base-excision repair, AP site formation"/>
    <property type="evidence" value="ECO:0007669"/>
    <property type="project" value="UniProtKB-ARBA"/>
</dbReference>
<dbReference type="GO" id="GO:0008725">
    <property type="term" value="F:DNA-3-methyladenine glycosylase activity"/>
    <property type="evidence" value="ECO:0007669"/>
    <property type="project" value="TreeGrafter"/>
</dbReference>
<dbReference type="Proteomes" id="UP000054466">
    <property type="component" value="Unassembled WGS sequence"/>
</dbReference>
<dbReference type="FunFam" id="1.10.340.30:FF:000004">
    <property type="entry name" value="DNA-3-methyladenine glycosylase II"/>
    <property type="match status" value="1"/>
</dbReference>
<gene>
    <name evidence="6" type="ORF">PV07_03023</name>
</gene>
<sequence>MLARLSTMSVRRSSRIASITVPLVADKSSEVAKEPKKRPLASRGQETKAKKQKGHGAVEQTAVEKEKNGLVNGALQAESEFKVPVTPVKKANARRVPAKQSKQPPLTPTPSLISVIRAPYSSGDVDDATPPPGRPVEPHITNAPLVTPGGTQHVAYENTLPDSTPSKTGLPRPIATTNTLLDQACAHLISVDPRLRPLIEKHQCHIFSPKGLAEVIEPFRSLSSGIMGQQVSGAAAKSIKNKFIALFNEDGSEEVQFPTPAQVAVTDIARLRLAGLSQRKAEYIQGLAQKFTNGELTNEMLMTASDDEVMEKLIAVRGLGKWSVEMFACFGLKRLDILSTGDLGVQRGMAAFYGKDVKKLKAKGGGKWKYMSEQDMVEKSAPFAPYRSLFMWYMWRVEDVDVDVMEQSTLA</sequence>
<protein>
    <recommendedName>
        <fullName evidence="5">HhH-GPD domain-containing protein</fullName>
    </recommendedName>
</protein>
<dbReference type="GO" id="GO:0032131">
    <property type="term" value="F:alkylated DNA binding"/>
    <property type="evidence" value="ECO:0007669"/>
    <property type="project" value="TreeGrafter"/>
</dbReference>
<keyword evidence="7" id="KW-1185">Reference proteome</keyword>
<evidence type="ECO:0000259" key="5">
    <source>
        <dbReference type="SMART" id="SM00478"/>
    </source>
</evidence>
<feature type="domain" description="HhH-GPD" evidence="5">
    <location>
        <begin position="227"/>
        <end position="382"/>
    </location>
</feature>
<dbReference type="InterPro" id="IPR051912">
    <property type="entry name" value="Alkylbase_DNA_Glycosylase/TA"/>
</dbReference>
<dbReference type="GO" id="GO:0043916">
    <property type="term" value="F:DNA-7-methylguanine glycosylase activity"/>
    <property type="evidence" value="ECO:0007669"/>
    <property type="project" value="TreeGrafter"/>
</dbReference>
<dbReference type="STRING" id="569365.A0A0D2CMT5"/>
<feature type="compositionally biased region" description="Polar residues" evidence="4">
    <location>
        <begin position="100"/>
        <end position="111"/>
    </location>
</feature>
<evidence type="ECO:0000256" key="4">
    <source>
        <dbReference type="SAM" id="MobiDB-lite"/>
    </source>
</evidence>
<dbReference type="VEuPathDB" id="FungiDB:PV07_03023"/>
<dbReference type="HOGENOM" id="CLU_000445_72_0_1"/>
<keyword evidence="3" id="KW-0234">DNA repair</keyword>
<dbReference type="SUPFAM" id="SSF48150">
    <property type="entry name" value="DNA-glycosylase"/>
    <property type="match status" value="1"/>
</dbReference>
<organism evidence="6 7">
    <name type="scientific">Cladophialophora immunda</name>
    <dbReference type="NCBI Taxonomy" id="569365"/>
    <lineage>
        <taxon>Eukaryota</taxon>
        <taxon>Fungi</taxon>
        <taxon>Dikarya</taxon>
        <taxon>Ascomycota</taxon>
        <taxon>Pezizomycotina</taxon>
        <taxon>Eurotiomycetes</taxon>
        <taxon>Chaetothyriomycetidae</taxon>
        <taxon>Chaetothyriales</taxon>
        <taxon>Herpotrichiellaceae</taxon>
        <taxon>Cladophialophora</taxon>
    </lineage>
</organism>
<dbReference type="SMART" id="SM00478">
    <property type="entry name" value="ENDO3c"/>
    <property type="match status" value="1"/>
</dbReference>
<feature type="region of interest" description="Disordered" evidence="4">
    <location>
        <begin position="92"/>
        <end position="111"/>
    </location>
</feature>
<evidence type="ECO:0000313" key="6">
    <source>
        <dbReference type="EMBL" id="KIW31370.1"/>
    </source>
</evidence>
<dbReference type="EMBL" id="KN847041">
    <property type="protein sequence ID" value="KIW31370.1"/>
    <property type="molecule type" value="Genomic_DNA"/>
</dbReference>